<keyword evidence="3" id="KW-0505">Motor protein</keyword>
<evidence type="ECO:0000256" key="2">
    <source>
        <dbReference type="ARBA" id="ARBA00023054"/>
    </source>
</evidence>
<accession>A0A813XT55</accession>
<dbReference type="GO" id="GO:0045504">
    <property type="term" value="F:dynein heavy chain binding"/>
    <property type="evidence" value="ECO:0007669"/>
    <property type="project" value="TreeGrafter"/>
</dbReference>
<dbReference type="EMBL" id="CAJNOL010000134">
    <property type="protein sequence ID" value="CAF0875000.1"/>
    <property type="molecule type" value="Genomic_DNA"/>
</dbReference>
<protein>
    <submittedName>
        <fullName evidence="5">Uncharacterized protein</fullName>
    </submittedName>
</protein>
<evidence type="ECO:0000313" key="6">
    <source>
        <dbReference type="Proteomes" id="UP000663870"/>
    </source>
</evidence>
<organism evidence="5 6">
    <name type="scientific">Rotaria sordida</name>
    <dbReference type="NCBI Taxonomy" id="392033"/>
    <lineage>
        <taxon>Eukaryota</taxon>
        <taxon>Metazoa</taxon>
        <taxon>Spiralia</taxon>
        <taxon>Gnathifera</taxon>
        <taxon>Rotifera</taxon>
        <taxon>Eurotatoria</taxon>
        <taxon>Bdelloidea</taxon>
        <taxon>Philodinida</taxon>
        <taxon>Philodinidae</taxon>
        <taxon>Rotaria</taxon>
    </lineage>
</organism>
<dbReference type="Pfam" id="PF10211">
    <property type="entry name" value="Ax_dynein_light"/>
    <property type="match status" value="1"/>
</dbReference>
<comment type="caution">
    <text evidence="5">The sequence shown here is derived from an EMBL/GenBank/DDBJ whole genome shotgun (WGS) entry which is preliminary data.</text>
</comment>
<evidence type="ECO:0000256" key="3">
    <source>
        <dbReference type="ARBA" id="ARBA00023175"/>
    </source>
</evidence>
<dbReference type="InterPro" id="IPR019347">
    <property type="entry name" value="Axonemal_dynein_light_chain"/>
</dbReference>
<dbReference type="AlphaFoldDB" id="A0A813XT55"/>
<keyword evidence="1" id="KW-0243">Dynein</keyword>
<dbReference type="PANTHER" id="PTHR13183:SF0">
    <property type="entry name" value="AXONEMAL DYNEIN LIGHT INTERMEDIATE POLYPEPTIDE 1"/>
    <property type="match status" value="1"/>
</dbReference>
<dbReference type="Proteomes" id="UP000663870">
    <property type="component" value="Unassembled WGS sequence"/>
</dbReference>
<name>A0A813XT55_9BILA</name>
<proteinExistence type="inferred from homology"/>
<gene>
    <name evidence="5" type="ORF">JXQ802_LOCUS7863</name>
</gene>
<evidence type="ECO:0000256" key="1">
    <source>
        <dbReference type="ARBA" id="ARBA00023017"/>
    </source>
</evidence>
<sequence>MNCSHRQHQYQSNDIIYPKKNSLLKYESPRLIVSHDISDTDYKKICRATLSPCFQPTSLYDTNLNLFDPYSDLCRPADILDFLFPPIEHIDKNNHKYILCVSRHPATKTDVYNLEKQLNRRLKQSQALEVGLCNHRRIIYNECFDELVRQITIECSERGILLSRIRNTYRQMMNDYLNNYLSANAYAMRTLLLNEEIKIKLNNQIDHLQYDIEQIRKQLINTEDHFENILKLHSKFKSLNEYRYQTINIIIPFELQQLRTTNKLLKQELENILLKKLNINPLERINKKNEDELENIKYE</sequence>
<comment type="similarity">
    <text evidence="4">Belongs to the inner dynein arm light chain family.</text>
</comment>
<evidence type="ECO:0000313" key="5">
    <source>
        <dbReference type="EMBL" id="CAF0875000.1"/>
    </source>
</evidence>
<dbReference type="GO" id="GO:0005930">
    <property type="term" value="C:axoneme"/>
    <property type="evidence" value="ECO:0007669"/>
    <property type="project" value="TreeGrafter"/>
</dbReference>
<keyword evidence="2" id="KW-0175">Coiled coil</keyword>
<dbReference type="GO" id="GO:0030286">
    <property type="term" value="C:dynein complex"/>
    <property type="evidence" value="ECO:0007669"/>
    <property type="project" value="UniProtKB-KW"/>
</dbReference>
<evidence type="ECO:0000256" key="4">
    <source>
        <dbReference type="ARBA" id="ARBA00038114"/>
    </source>
</evidence>
<keyword evidence="6" id="KW-1185">Reference proteome</keyword>
<reference evidence="5" key="1">
    <citation type="submission" date="2021-02" db="EMBL/GenBank/DDBJ databases">
        <authorList>
            <person name="Nowell W R."/>
        </authorList>
    </citation>
    <scope>NUCLEOTIDE SEQUENCE</scope>
</reference>
<dbReference type="PANTHER" id="PTHR13183">
    <property type="entry name" value="AXONEMAL INNER ARM DYNEIN LIGHT CHAIN 28"/>
    <property type="match status" value="1"/>
</dbReference>